<dbReference type="GO" id="GO:0015074">
    <property type="term" value="P:DNA integration"/>
    <property type="evidence" value="ECO:0007669"/>
    <property type="project" value="InterPro"/>
</dbReference>
<reference evidence="2" key="1">
    <citation type="journal article" date="2019" name="Environ. Microbiol.">
        <title>Fungal ecological strategies reflected in gene transcription - a case study of two litter decomposers.</title>
        <authorList>
            <person name="Barbi F."/>
            <person name="Kohler A."/>
            <person name="Barry K."/>
            <person name="Baskaran P."/>
            <person name="Daum C."/>
            <person name="Fauchery L."/>
            <person name="Ihrmark K."/>
            <person name="Kuo A."/>
            <person name="LaButti K."/>
            <person name="Lipzen A."/>
            <person name="Morin E."/>
            <person name="Grigoriev I.V."/>
            <person name="Henrissat B."/>
            <person name="Lindahl B."/>
            <person name="Martin F."/>
        </authorList>
    </citation>
    <scope>NUCLEOTIDE SEQUENCE</scope>
    <source>
        <strain evidence="2">JB14</strain>
    </source>
</reference>
<dbReference type="PANTHER" id="PTHR34605">
    <property type="entry name" value="PHAGE_INTEGRASE DOMAIN-CONTAINING PROTEIN"/>
    <property type="match status" value="1"/>
</dbReference>
<evidence type="ECO:0008006" key="4">
    <source>
        <dbReference type="Google" id="ProtNLM"/>
    </source>
</evidence>
<dbReference type="GO" id="GO:0006310">
    <property type="term" value="P:DNA recombination"/>
    <property type="evidence" value="ECO:0007669"/>
    <property type="project" value="UniProtKB-KW"/>
</dbReference>
<organism evidence="2 3">
    <name type="scientific">Gymnopus androsaceus JB14</name>
    <dbReference type="NCBI Taxonomy" id="1447944"/>
    <lineage>
        <taxon>Eukaryota</taxon>
        <taxon>Fungi</taxon>
        <taxon>Dikarya</taxon>
        <taxon>Basidiomycota</taxon>
        <taxon>Agaricomycotina</taxon>
        <taxon>Agaricomycetes</taxon>
        <taxon>Agaricomycetidae</taxon>
        <taxon>Agaricales</taxon>
        <taxon>Marasmiineae</taxon>
        <taxon>Omphalotaceae</taxon>
        <taxon>Gymnopus</taxon>
    </lineage>
</organism>
<sequence>MQALCWSLDLFNAFDACVWAACCCAFWGLMRFGEVTVRSRADFSPNTHLTWGNAHLLTDEKGSPYIHLDLPHAKAADPGKGQSVYISTGGDLCAQAALANLAKVVPGKRDNPLFSWRDNHGSIHPLTWSSALARINSILSSLGWGNAFGHSFRIGCASYLLSQGVSLEIVCIAGRWCSLAYEV</sequence>
<accession>A0A6A4HET2</accession>
<dbReference type="EMBL" id="ML769517">
    <property type="protein sequence ID" value="KAE9396208.1"/>
    <property type="molecule type" value="Genomic_DNA"/>
</dbReference>
<proteinExistence type="predicted"/>
<evidence type="ECO:0000256" key="1">
    <source>
        <dbReference type="ARBA" id="ARBA00023172"/>
    </source>
</evidence>
<dbReference type="InterPro" id="IPR013762">
    <property type="entry name" value="Integrase-like_cat_sf"/>
</dbReference>
<evidence type="ECO:0000313" key="3">
    <source>
        <dbReference type="Proteomes" id="UP000799118"/>
    </source>
</evidence>
<protein>
    <recommendedName>
        <fullName evidence="4">DNA breaking-rejoining enzyme</fullName>
    </recommendedName>
</protein>
<dbReference type="InterPro" id="IPR011010">
    <property type="entry name" value="DNA_brk_join_enz"/>
</dbReference>
<dbReference type="PANTHER" id="PTHR34605:SF4">
    <property type="entry name" value="DNA ADENINE METHYLTRANSFERASE"/>
    <property type="match status" value="1"/>
</dbReference>
<dbReference type="Gene3D" id="1.10.443.10">
    <property type="entry name" value="Intergrase catalytic core"/>
    <property type="match status" value="1"/>
</dbReference>
<keyword evidence="3" id="KW-1185">Reference proteome</keyword>
<gene>
    <name evidence="2" type="ORF">BT96DRAFT_996926</name>
</gene>
<name>A0A6A4HET2_9AGAR</name>
<dbReference type="GO" id="GO:0003677">
    <property type="term" value="F:DNA binding"/>
    <property type="evidence" value="ECO:0007669"/>
    <property type="project" value="InterPro"/>
</dbReference>
<dbReference type="AlphaFoldDB" id="A0A6A4HET2"/>
<dbReference type="InterPro" id="IPR052925">
    <property type="entry name" value="Phage_Integrase-like_Recomb"/>
</dbReference>
<keyword evidence="1" id="KW-0233">DNA recombination</keyword>
<dbReference type="Proteomes" id="UP000799118">
    <property type="component" value="Unassembled WGS sequence"/>
</dbReference>
<evidence type="ECO:0000313" key="2">
    <source>
        <dbReference type="EMBL" id="KAE9396208.1"/>
    </source>
</evidence>
<dbReference type="SUPFAM" id="SSF56349">
    <property type="entry name" value="DNA breaking-rejoining enzymes"/>
    <property type="match status" value="1"/>
</dbReference>
<dbReference type="OrthoDB" id="3254696at2759"/>